<sequence>MEVVLEEDDSNNDELLWLLTAVICNEEVAIRGGLSLGSGVDSAFCSPVFSTSGGSSTYQILRPSSPSISENTLLFSNG</sequence>
<dbReference type="Proteomes" id="UP000053144">
    <property type="component" value="Unassembled WGS sequence"/>
</dbReference>
<organism evidence="1 2">
    <name type="scientific">Phaseolus angularis</name>
    <name type="common">Azuki bean</name>
    <name type="synonym">Vigna angularis</name>
    <dbReference type="NCBI Taxonomy" id="3914"/>
    <lineage>
        <taxon>Eukaryota</taxon>
        <taxon>Viridiplantae</taxon>
        <taxon>Streptophyta</taxon>
        <taxon>Embryophyta</taxon>
        <taxon>Tracheophyta</taxon>
        <taxon>Spermatophyta</taxon>
        <taxon>Magnoliopsida</taxon>
        <taxon>eudicotyledons</taxon>
        <taxon>Gunneridae</taxon>
        <taxon>Pentapetalae</taxon>
        <taxon>rosids</taxon>
        <taxon>fabids</taxon>
        <taxon>Fabales</taxon>
        <taxon>Fabaceae</taxon>
        <taxon>Papilionoideae</taxon>
        <taxon>50 kb inversion clade</taxon>
        <taxon>NPAAA clade</taxon>
        <taxon>indigoferoid/millettioid clade</taxon>
        <taxon>Phaseoleae</taxon>
        <taxon>Vigna</taxon>
    </lineage>
</organism>
<name>A0A0L9TI95_PHAAN</name>
<evidence type="ECO:0000313" key="1">
    <source>
        <dbReference type="EMBL" id="KOM30191.1"/>
    </source>
</evidence>
<dbReference type="AlphaFoldDB" id="A0A0L9TI95"/>
<reference evidence="2" key="1">
    <citation type="journal article" date="2015" name="Proc. Natl. Acad. Sci. U.S.A.">
        <title>Genome sequencing of adzuki bean (Vigna angularis) provides insight into high starch and low fat accumulation and domestication.</title>
        <authorList>
            <person name="Yang K."/>
            <person name="Tian Z."/>
            <person name="Chen C."/>
            <person name="Luo L."/>
            <person name="Zhao B."/>
            <person name="Wang Z."/>
            <person name="Yu L."/>
            <person name="Li Y."/>
            <person name="Sun Y."/>
            <person name="Li W."/>
            <person name="Chen Y."/>
            <person name="Li Y."/>
            <person name="Zhang Y."/>
            <person name="Ai D."/>
            <person name="Zhao J."/>
            <person name="Shang C."/>
            <person name="Ma Y."/>
            <person name="Wu B."/>
            <person name="Wang M."/>
            <person name="Gao L."/>
            <person name="Sun D."/>
            <person name="Zhang P."/>
            <person name="Guo F."/>
            <person name="Wang W."/>
            <person name="Li Y."/>
            <person name="Wang J."/>
            <person name="Varshney R.K."/>
            <person name="Wang J."/>
            <person name="Ling H.Q."/>
            <person name="Wan P."/>
        </authorList>
    </citation>
    <scope>NUCLEOTIDE SEQUENCE</scope>
    <source>
        <strain evidence="2">cv. Jingnong 6</strain>
    </source>
</reference>
<evidence type="ECO:0000313" key="2">
    <source>
        <dbReference type="Proteomes" id="UP000053144"/>
    </source>
</evidence>
<gene>
    <name evidence="1" type="ORF">LR48_Vigan1020s000100</name>
</gene>
<proteinExistence type="predicted"/>
<dbReference type="Gramene" id="KOM30191">
    <property type="protein sequence ID" value="KOM30191"/>
    <property type="gene ID" value="LR48_Vigan1020s000100"/>
</dbReference>
<protein>
    <submittedName>
        <fullName evidence="1">Uncharacterized protein</fullName>
    </submittedName>
</protein>
<accession>A0A0L9TI95</accession>
<dbReference type="EMBL" id="KQ258608">
    <property type="protein sequence ID" value="KOM30191.1"/>
    <property type="molecule type" value="Genomic_DNA"/>
</dbReference>